<name>A0ACC2XCP0_9TREE</name>
<dbReference type="Proteomes" id="UP001234202">
    <property type="component" value="Unassembled WGS sequence"/>
</dbReference>
<dbReference type="EMBL" id="JASBWV010000019">
    <property type="protein sequence ID" value="KAJ9121032.1"/>
    <property type="molecule type" value="Genomic_DNA"/>
</dbReference>
<organism evidence="1 2">
    <name type="scientific">Naganishia onofrii</name>
    <dbReference type="NCBI Taxonomy" id="1851511"/>
    <lineage>
        <taxon>Eukaryota</taxon>
        <taxon>Fungi</taxon>
        <taxon>Dikarya</taxon>
        <taxon>Basidiomycota</taxon>
        <taxon>Agaricomycotina</taxon>
        <taxon>Tremellomycetes</taxon>
        <taxon>Filobasidiales</taxon>
        <taxon>Filobasidiaceae</taxon>
        <taxon>Naganishia</taxon>
    </lineage>
</organism>
<proteinExistence type="predicted"/>
<keyword evidence="2" id="KW-1185">Reference proteome</keyword>
<comment type="caution">
    <text evidence="1">The sequence shown here is derived from an EMBL/GenBank/DDBJ whole genome shotgun (WGS) entry which is preliminary data.</text>
</comment>
<reference evidence="1" key="1">
    <citation type="submission" date="2023-04" db="EMBL/GenBank/DDBJ databases">
        <title>Draft Genome sequencing of Naganishia species isolated from polar environments using Oxford Nanopore Technology.</title>
        <authorList>
            <person name="Leo P."/>
            <person name="Venkateswaran K."/>
        </authorList>
    </citation>
    <scope>NUCLEOTIDE SEQUENCE</scope>
    <source>
        <strain evidence="1">DBVPG 5303</strain>
    </source>
</reference>
<protein>
    <submittedName>
        <fullName evidence="1">Uncharacterized protein</fullName>
    </submittedName>
</protein>
<evidence type="ECO:0000313" key="2">
    <source>
        <dbReference type="Proteomes" id="UP001234202"/>
    </source>
</evidence>
<gene>
    <name evidence="1" type="ORF">QFC24_005013</name>
</gene>
<sequence length="84" mass="8732">MNTTVDQAAVGDKSAHKDPLYAQQAATSPMGGGAVADPNVAPLPKLPFKEQVKGYAKLTAGTITGNQKEKDLGQAKLDGHLEDD</sequence>
<accession>A0ACC2XCP0</accession>
<evidence type="ECO:0000313" key="1">
    <source>
        <dbReference type="EMBL" id="KAJ9121032.1"/>
    </source>
</evidence>